<organism evidence="10 11">
    <name type="scientific">Citrullus colocynthis</name>
    <name type="common">colocynth</name>
    <dbReference type="NCBI Taxonomy" id="252529"/>
    <lineage>
        <taxon>Eukaryota</taxon>
        <taxon>Viridiplantae</taxon>
        <taxon>Streptophyta</taxon>
        <taxon>Embryophyta</taxon>
        <taxon>Tracheophyta</taxon>
        <taxon>Spermatophyta</taxon>
        <taxon>Magnoliopsida</taxon>
        <taxon>eudicotyledons</taxon>
        <taxon>Gunneridae</taxon>
        <taxon>Pentapetalae</taxon>
        <taxon>rosids</taxon>
        <taxon>fabids</taxon>
        <taxon>Cucurbitales</taxon>
        <taxon>Cucurbitaceae</taxon>
        <taxon>Benincaseae</taxon>
        <taxon>Citrullus</taxon>
    </lineage>
</organism>
<keyword evidence="4 8" id="KW-0800">Toxin</keyword>
<evidence type="ECO:0000256" key="3">
    <source>
        <dbReference type="ARBA" id="ARBA00012001"/>
    </source>
</evidence>
<dbReference type="Gene3D" id="4.10.470.10">
    <property type="entry name" value="Ricin (A Subunit), domain 2"/>
    <property type="match status" value="1"/>
</dbReference>
<evidence type="ECO:0000256" key="8">
    <source>
        <dbReference type="RuleBase" id="RU004915"/>
    </source>
</evidence>
<evidence type="ECO:0000256" key="6">
    <source>
        <dbReference type="ARBA" id="ARBA00022821"/>
    </source>
</evidence>
<evidence type="ECO:0000256" key="9">
    <source>
        <dbReference type="SAM" id="SignalP"/>
    </source>
</evidence>
<evidence type="ECO:0000256" key="7">
    <source>
        <dbReference type="ARBA" id="ARBA00023193"/>
    </source>
</evidence>
<feature type="signal peptide" evidence="9">
    <location>
        <begin position="1"/>
        <end position="21"/>
    </location>
</feature>
<dbReference type="PRINTS" id="PR00396">
    <property type="entry name" value="SHIGARICIN"/>
</dbReference>
<evidence type="ECO:0000256" key="2">
    <source>
        <dbReference type="ARBA" id="ARBA00008544"/>
    </source>
</evidence>
<dbReference type="Gene3D" id="3.40.420.10">
    <property type="entry name" value="Ricin (A subunit), domain 1"/>
    <property type="match status" value="1"/>
</dbReference>
<evidence type="ECO:0000313" key="10">
    <source>
        <dbReference type="EMBL" id="CAK9313718.1"/>
    </source>
</evidence>
<dbReference type="SUPFAM" id="SSF56371">
    <property type="entry name" value="Ribosome inactivating proteins (RIP)"/>
    <property type="match status" value="1"/>
</dbReference>
<dbReference type="EMBL" id="OZ021745">
    <property type="protein sequence ID" value="CAK9313718.1"/>
    <property type="molecule type" value="Genomic_DNA"/>
</dbReference>
<evidence type="ECO:0000313" key="11">
    <source>
        <dbReference type="Proteomes" id="UP001642487"/>
    </source>
</evidence>
<comment type="catalytic activity">
    <reaction evidence="1 8">
        <text>Endohydrolysis of the N-glycosidic bond at one specific adenosine on the 28S rRNA.</text>
        <dbReference type="EC" id="3.2.2.22"/>
    </reaction>
</comment>
<protein>
    <recommendedName>
        <fullName evidence="3 8">rRNA N-glycosylase</fullName>
        <ecNumber evidence="3 8">3.2.2.22</ecNumber>
    </recommendedName>
</protein>
<proteinExistence type="inferred from homology"/>
<keyword evidence="5 8" id="KW-0378">Hydrolase</keyword>
<keyword evidence="6 8" id="KW-0611">Plant defense</keyword>
<reference evidence="10 11" key="1">
    <citation type="submission" date="2024-03" db="EMBL/GenBank/DDBJ databases">
        <authorList>
            <person name="Gkanogiannis A."/>
            <person name="Becerra Lopez-Lavalle L."/>
        </authorList>
    </citation>
    <scope>NUCLEOTIDE SEQUENCE [LARGE SCALE GENOMIC DNA]</scope>
</reference>
<keyword evidence="9" id="KW-0732">Signal</keyword>
<dbReference type="InterPro" id="IPR017989">
    <property type="entry name" value="Ribosome_inactivat_1/2"/>
</dbReference>
<dbReference type="InterPro" id="IPR016139">
    <property type="entry name" value="Ribosome_inactivat_prot_sub2"/>
</dbReference>
<dbReference type="InterPro" id="IPR036041">
    <property type="entry name" value="Ribosome-inact_prot_sf"/>
</dbReference>
<dbReference type="EC" id="3.2.2.22" evidence="3 8"/>
<dbReference type="InterPro" id="IPR001574">
    <property type="entry name" value="Ribosome_inactivat_prot"/>
</dbReference>
<evidence type="ECO:0000256" key="1">
    <source>
        <dbReference type="ARBA" id="ARBA00000237"/>
    </source>
</evidence>
<sequence>MRLLGFYFLLSLYVGGCVVEADVSFSMLGATSETYKQFIKNLRSALTVGSPTVYNIPVLKSTATGPAGFLLVHLTNYNDESITVAIDVVNVYVVAYGAGNNAYFLNDASTEANNILFKGLKHTRLPYKGNYDGLETAAGKISREKIELGFSEISSAIGNMFHHNAGTSVPKAFIVIIETVSEAARYKYIEQRVSENVKTKFLPDPAFLSLENRWSDLSQQVQIAQTRGGQFARAVELRTVGNKPVLVTNVSSPIVKGIALLLYYKPSVAA</sequence>
<dbReference type="PANTHER" id="PTHR33453:SF34">
    <property type="entry name" value="RIBOSOME-INACTIVATING PROTEIN"/>
    <property type="match status" value="1"/>
</dbReference>
<feature type="chain" id="PRO_5047475581" description="rRNA N-glycosylase" evidence="9">
    <location>
        <begin position="22"/>
        <end position="270"/>
    </location>
</feature>
<keyword evidence="7 8" id="KW-0652">Protein synthesis inhibitor</keyword>
<dbReference type="Proteomes" id="UP001642487">
    <property type="component" value="Chromosome 11"/>
</dbReference>
<dbReference type="PROSITE" id="PS00275">
    <property type="entry name" value="SHIGA_RICIN"/>
    <property type="match status" value="1"/>
</dbReference>
<keyword evidence="11" id="KW-1185">Reference proteome</keyword>
<dbReference type="Pfam" id="PF00161">
    <property type="entry name" value="RIP"/>
    <property type="match status" value="1"/>
</dbReference>
<accession>A0ABP0Y445</accession>
<evidence type="ECO:0000256" key="5">
    <source>
        <dbReference type="ARBA" id="ARBA00022801"/>
    </source>
</evidence>
<comment type="similarity">
    <text evidence="2">Belongs to the ribosome-inactivating protein family. Type 1 RIP subfamily.</text>
</comment>
<name>A0ABP0Y445_9ROSI</name>
<evidence type="ECO:0000256" key="4">
    <source>
        <dbReference type="ARBA" id="ARBA00022656"/>
    </source>
</evidence>
<dbReference type="InterPro" id="IPR016138">
    <property type="entry name" value="Ribosome_inactivat_prot_sub1"/>
</dbReference>
<gene>
    <name evidence="10" type="ORF">CITCOLO1_LOCUS5450</name>
</gene>
<dbReference type="PANTHER" id="PTHR33453">
    <property type="match status" value="1"/>
</dbReference>
<dbReference type="InterPro" id="IPR017988">
    <property type="entry name" value="Ribosome_inactivat_prot_CS"/>
</dbReference>